<name>A0A915J7J1_ROMCU</name>
<protein>
    <submittedName>
        <fullName evidence="2">Uncharacterized protein</fullName>
    </submittedName>
</protein>
<evidence type="ECO:0000313" key="1">
    <source>
        <dbReference type="Proteomes" id="UP000887565"/>
    </source>
</evidence>
<dbReference type="Proteomes" id="UP000887565">
    <property type="component" value="Unplaced"/>
</dbReference>
<dbReference type="WBParaSite" id="nRc.2.0.1.t22438-RA">
    <property type="protein sequence ID" value="nRc.2.0.1.t22438-RA"/>
    <property type="gene ID" value="nRc.2.0.1.g22438"/>
</dbReference>
<keyword evidence="1" id="KW-1185">Reference proteome</keyword>
<reference evidence="2" key="1">
    <citation type="submission" date="2022-11" db="UniProtKB">
        <authorList>
            <consortium name="WormBaseParasite"/>
        </authorList>
    </citation>
    <scope>IDENTIFICATION</scope>
</reference>
<accession>A0A915J7J1</accession>
<sequence>MSVKAKNHDPKFLNSKITGAATVLINMPVKLNKMLGFRPYMSPMAPQKQLLTRPVKNCENAMIIVHVTILRCVTFCTFKGKIFDLQSIVEFECFGDQLTVNSQTRIGQKYTIRSVVSIISLEIYIIPFD</sequence>
<organism evidence="1 2">
    <name type="scientific">Romanomermis culicivorax</name>
    <name type="common">Nematode worm</name>
    <dbReference type="NCBI Taxonomy" id="13658"/>
    <lineage>
        <taxon>Eukaryota</taxon>
        <taxon>Metazoa</taxon>
        <taxon>Ecdysozoa</taxon>
        <taxon>Nematoda</taxon>
        <taxon>Enoplea</taxon>
        <taxon>Dorylaimia</taxon>
        <taxon>Mermithida</taxon>
        <taxon>Mermithoidea</taxon>
        <taxon>Mermithidae</taxon>
        <taxon>Romanomermis</taxon>
    </lineage>
</organism>
<evidence type="ECO:0000313" key="2">
    <source>
        <dbReference type="WBParaSite" id="nRc.2.0.1.t22438-RA"/>
    </source>
</evidence>
<dbReference type="AlphaFoldDB" id="A0A915J7J1"/>
<proteinExistence type="predicted"/>